<dbReference type="Proteomes" id="UP000318126">
    <property type="component" value="Unassembled WGS sequence"/>
</dbReference>
<dbReference type="EMBL" id="VKGK01000021">
    <property type="protein sequence ID" value="TRY13286.1"/>
    <property type="molecule type" value="Genomic_DNA"/>
</dbReference>
<gene>
    <name evidence="3" type="ORF">FN961_16700</name>
</gene>
<feature type="domain" description="DUF4785" evidence="1">
    <location>
        <begin position="65"/>
        <end position="215"/>
    </location>
</feature>
<dbReference type="PROSITE" id="PS51257">
    <property type="entry name" value="PROKAR_LIPOPROTEIN"/>
    <property type="match status" value="1"/>
</dbReference>
<dbReference type="Pfam" id="PF16024">
    <property type="entry name" value="DUF4785_1st"/>
    <property type="match status" value="1"/>
</dbReference>
<evidence type="ECO:0000259" key="1">
    <source>
        <dbReference type="Pfam" id="PF16024"/>
    </source>
</evidence>
<proteinExistence type="predicted"/>
<keyword evidence="4" id="KW-1185">Reference proteome</keyword>
<reference evidence="4" key="1">
    <citation type="submission" date="2019-07" db="EMBL/GenBank/DDBJ databases">
        <title>Shewanella sp. YLB-08 draft genomic sequence.</title>
        <authorList>
            <person name="Yu L."/>
        </authorList>
    </citation>
    <scope>NUCLEOTIDE SEQUENCE [LARGE SCALE GENOMIC DNA]</scope>
    <source>
        <strain evidence="4">JCM 20706</strain>
    </source>
</reference>
<feature type="domain" description="DUF4785" evidence="2">
    <location>
        <begin position="336"/>
        <end position="430"/>
    </location>
</feature>
<dbReference type="OrthoDB" id="6284234at2"/>
<organism evidence="3 4">
    <name type="scientific">Shewanella hanedai</name>
    <name type="common">Alteromonas hanedai</name>
    <dbReference type="NCBI Taxonomy" id="25"/>
    <lineage>
        <taxon>Bacteria</taxon>
        <taxon>Pseudomonadati</taxon>
        <taxon>Pseudomonadota</taxon>
        <taxon>Gammaproteobacteria</taxon>
        <taxon>Alteromonadales</taxon>
        <taxon>Shewanellaceae</taxon>
        <taxon>Shewanella</taxon>
    </lineage>
</organism>
<name>A0A553JLG5_SHEHA</name>
<evidence type="ECO:0000313" key="3">
    <source>
        <dbReference type="EMBL" id="TRY13286.1"/>
    </source>
</evidence>
<dbReference type="RefSeq" id="WP_144041316.1">
    <property type="nucleotide sequence ID" value="NZ_BMPL01000018.1"/>
</dbReference>
<comment type="caution">
    <text evidence="3">The sequence shown here is derived from an EMBL/GenBank/DDBJ whole genome shotgun (WGS) entry which is preliminary data.</text>
</comment>
<dbReference type="Gene3D" id="2.60.40.3870">
    <property type="entry name" value="Uncharacterised protein PF16024, DUF4785"/>
    <property type="match status" value="1"/>
</dbReference>
<sequence>MNKLTHLATMITMASMLVACQDNSETENKEPEAAKSQTKSFTLAAPQVNDFSVTDIDSPTSAPINTSRETVNFVTKIPADFTITSPSVSHSIKSDEYWTKVSGAELNSGVALTISQASSVIRISPRADTSSGTLVHSKAISPENIQLLKDSDKTNSTQTKSYIKSLADPQALATAGLTDDSSALLLSADAKAGQYRLRVSEKLQPSASYMVNVKEKNSPYQLTLTSRNNLASTQASIPFELELTNSKTKLKPTASLKHANGSFQALKVVQVNGQWQAKLPEVNAMPDNNLGLSEIQLQVSTQVAGKAVVRTVKKAFKQFVPSAKIKPTITSKWQNGLPESLTVALDMDKAGRFSVASYLTGVDEQGKDKPILKTESASWLTPDSTEITLKLDTDLIAKSGLKAPYKLQGLTLKDQGQMARLSYQAHGLTLN</sequence>
<dbReference type="Pfam" id="PF20943">
    <property type="entry name" value="DUF4785_3rd"/>
    <property type="match status" value="1"/>
</dbReference>
<dbReference type="InterPro" id="IPR031979">
    <property type="entry name" value="DUF4785_N"/>
</dbReference>
<dbReference type="AlphaFoldDB" id="A0A553JLG5"/>
<evidence type="ECO:0000259" key="2">
    <source>
        <dbReference type="Pfam" id="PF20943"/>
    </source>
</evidence>
<protein>
    <submittedName>
        <fullName evidence="3">DUF4785 family protein</fullName>
    </submittedName>
</protein>
<dbReference type="InterPro" id="IPR048295">
    <property type="entry name" value="DUF4785_C"/>
</dbReference>
<accession>A0A553JLG5</accession>
<evidence type="ECO:0000313" key="4">
    <source>
        <dbReference type="Proteomes" id="UP000318126"/>
    </source>
</evidence>
<dbReference type="Gene3D" id="2.60.120.1370">
    <property type="match status" value="1"/>
</dbReference>